<dbReference type="RefSeq" id="WP_354152282.1">
    <property type="nucleotide sequence ID" value="NZ_JBEPMN010000011.1"/>
</dbReference>
<dbReference type="EMBL" id="JBEPMN010000011">
    <property type="protein sequence ID" value="MET3662431.1"/>
    <property type="molecule type" value="Genomic_DNA"/>
</dbReference>
<accession>A0ABV2KMX2</accession>
<proteinExistence type="predicted"/>
<comment type="caution">
    <text evidence="2">The sequence shown here is derived from an EMBL/GenBank/DDBJ whole genome shotgun (WGS) entry which is preliminary data.</text>
</comment>
<gene>
    <name evidence="2" type="ORF">ABID44_002769</name>
</gene>
<evidence type="ECO:0000313" key="3">
    <source>
        <dbReference type="Proteomes" id="UP001549143"/>
    </source>
</evidence>
<sequence length="65" mass="7279">MTMLPATPYACRAEGWRLLGDFIRRWLMTLIGYGAPAADEVPADRRPEDACPPPTSDVLRPIRSH</sequence>
<evidence type="ECO:0000256" key="1">
    <source>
        <dbReference type="SAM" id="MobiDB-lite"/>
    </source>
</evidence>
<evidence type="ECO:0000313" key="2">
    <source>
        <dbReference type="EMBL" id="MET3662431.1"/>
    </source>
</evidence>
<keyword evidence="3" id="KW-1185">Reference proteome</keyword>
<name>A0ABV2KMX2_9HYPH</name>
<organism evidence="2 3">
    <name type="scientific">Aquamicrobium ahrensii</name>
    <dbReference type="NCBI Taxonomy" id="469551"/>
    <lineage>
        <taxon>Bacteria</taxon>
        <taxon>Pseudomonadati</taxon>
        <taxon>Pseudomonadota</taxon>
        <taxon>Alphaproteobacteria</taxon>
        <taxon>Hyphomicrobiales</taxon>
        <taxon>Phyllobacteriaceae</taxon>
        <taxon>Aquamicrobium</taxon>
    </lineage>
</organism>
<feature type="region of interest" description="Disordered" evidence="1">
    <location>
        <begin position="39"/>
        <end position="65"/>
    </location>
</feature>
<dbReference type="Proteomes" id="UP001549143">
    <property type="component" value="Unassembled WGS sequence"/>
</dbReference>
<reference evidence="2 3" key="1">
    <citation type="submission" date="2024-06" db="EMBL/GenBank/DDBJ databases">
        <title>Genomic Encyclopedia of Type Strains, Phase IV (KMG-IV): sequencing the most valuable type-strain genomes for metagenomic binning, comparative biology and taxonomic classification.</title>
        <authorList>
            <person name="Goeker M."/>
        </authorList>
    </citation>
    <scope>NUCLEOTIDE SEQUENCE [LARGE SCALE GENOMIC DNA]</scope>
    <source>
        <strain evidence="2 3">DSM 19730</strain>
    </source>
</reference>
<protein>
    <submittedName>
        <fullName evidence="2">Uncharacterized protein</fullName>
    </submittedName>
</protein>